<evidence type="ECO:0000313" key="2">
    <source>
        <dbReference type="Proteomes" id="UP000011632"/>
    </source>
</evidence>
<dbReference type="EMBL" id="AOID01000063">
    <property type="protein sequence ID" value="ELY63142.1"/>
    <property type="molecule type" value="Genomic_DNA"/>
</dbReference>
<dbReference type="PATRIC" id="fig|1227496.3.peg.4016"/>
<gene>
    <name evidence="1" type="ORF">C489_20041</name>
</gene>
<dbReference type="Proteomes" id="UP000011632">
    <property type="component" value="Unassembled WGS sequence"/>
</dbReference>
<keyword evidence="2" id="KW-1185">Reference proteome</keyword>
<dbReference type="SUPFAM" id="SSF54518">
    <property type="entry name" value="Tubby C-terminal domain-like"/>
    <property type="match status" value="1"/>
</dbReference>
<evidence type="ECO:0000313" key="1">
    <source>
        <dbReference type="EMBL" id="ELY63142.1"/>
    </source>
</evidence>
<sequence length="215" mass="24031">MAFHDERCRDLFLVDAAVPAFMGTSKYDIEGLDLSDDHYTVEQNLVRNQYKALDDHGNTVLEGKQETFKLKEEFPFVDGNGETVFTINAQQIRDYEGQYVLTDARSGDDIVVLDHEYSLLEQITGATWTIRDAETDAELAEITSRKFVGLFRRGLLGNLIPHHYEITDADGGHVGSISGQLSMKDRYDVRIDDASTVPREPVVAAAMVIDAIEGN</sequence>
<dbReference type="InterPro" id="IPR007612">
    <property type="entry name" value="LOR"/>
</dbReference>
<protein>
    <submittedName>
        <fullName evidence="1">Uncharacterized protein</fullName>
    </submittedName>
</protein>
<dbReference type="AlphaFoldDB" id="L9XNL4"/>
<organism evidence="1 2">
    <name type="scientific">Natrinema versiforme JCM 10478</name>
    <dbReference type="NCBI Taxonomy" id="1227496"/>
    <lineage>
        <taxon>Archaea</taxon>
        <taxon>Methanobacteriati</taxon>
        <taxon>Methanobacteriota</taxon>
        <taxon>Stenosarchaea group</taxon>
        <taxon>Halobacteria</taxon>
        <taxon>Halobacteriales</taxon>
        <taxon>Natrialbaceae</taxon>
        <taxon>Natrinema</taxon>
    </lineage>
</organism>
<proteinExistence type="predicted"/>
<dbReference type="Pfam" id="PF04525">
    <property type="entry name" value="LOR"/>
    <property type="match status" value="1"/>
</dbReference>
<dbReference type="InterPro" id="IPR025659">
    <property type="entry name" value="Tubby-like_C"/>
</dbReference>
<accession>L9XNL4</accession>
<reference evidence="1 2" key="1">
    <citation type="journal article" date="2014" name="PLoS Genet.">
        <title>Phylogenetically driven sequencing of extremely halophilic archaea reveals strategies for static and dynamic osmo-response.</title>
        <authorList>
            <person name="Becker E.A."/>
            <person name="Seitzer P.M."/>
            <person name="Tritt A."/>
            <person name="Larsen D."/>
            <person name="Krusor M."/>
            <person name="Yao A.I."/>
            <person name="Wu D."/>
            <person name="Madern D."/>
            <person name="Eisen J.A."/>
            <person name="Darling A.E."/>
            <person name="Facciotti M.T."/>
        </authorList>
    </citation>
    <scope>NUCLEOTIDE SEQUENCE [LARGE SCALE GENOMIC DNA]</scope>
    <source>
        <strain evidence="1 2">JCM 10478</strain>
    </source>
</reference>
<name>L9XNL4_9EURY</name>
<dbReference type="STRING" id="1227496.C489_20041"/>
<comment type="caution">
    <text evidence="1">The sequence shown here is derived from an EMBL/GenBank/DDBJ whole genome shotgun (WGS) entry which is preliminary data.</text>
</comment>